<evidence type="ECO:0000313" key="1">
    <source>
        <dbReference type="EMBL" id="KAJ6647871.1"/>
    </source>
</evidence>
<keyword evidence="2" id="KW-1185">Reference proteome</keyword>
<dbReference type="AlphaFoldDB" id="A0A9Q0NDV7"/>
<dbReference type="Proteomes" id="UP001151699">
    <property type="component" value="Chromosome A"/>
</dbReference>
<proteinExistence type="predicted"/>
<dbReference type="Gene3D" id="1.25.10.10">
    <property type="entry name" value="Leucine-rich Repeat Variant"/>
    <property type="match status" value="1"/>
</dbReference>
<feature type="non-terminal residue" evidence="1">
    <location>
        <position position="1"/>
    </location>
</feature>
<accession>A0A9Q0NDV7</accession>
<dbReference type="EMBL" id="WJQU01000001">
    <property type="protein sequence ID" value="KAJ6647871.1"/>
    <property type="molecule type" value="Genomic_DNA"/>
</dbReference>
<dbReference type="InterPro" id="IPR011989">
    <property type="entry name" value="ARM-like"/>
</dbReference>
<comment type="caution">
    <text evidence="1">The sequence shown here is derived from an EMBL/GenBank/DDBJ whole genome shotgun (WGS) entry which is preliminary data.</text>
</comment>
<dbReference type="PANTHER" id="PTHR19316">
    <property type="entry name" value="PROTEIN FOLDING REGULATOR"/>
    <property type="match status" value="1"/>
</dbReference>
<dbReference type="OrthoDB" id="10250458at2759"/>
<name>A0A9Q0NDV7_9DIPT</name>
<protein>
    <submittedName>
        <fullName evidence="1">Uncharacterized protein</fullName>
    </submittedName>
</protein>
<dbReference type="GO" id="GO:0000774">
    <property type="term" value="F:adenyl-nucleotide exchange factor activity"/>
    <property type="evidence" value="ECO:0007669"/>
    <property type="project" value="TreeGrafter"/>
</dbReference>
<reference evidence="1" key="1">
    <citation type="submission" date="2022-07" db="EMBL/GenBank/DDBJ databases">
        <authorList>
            <person name="Trinca V."/>
            <person name="Uliana J.V.C."/>
            <person name="Torres T.T."/>
            <person name="Ward R.J."/>
            <person name="Monesi N."/>
        </authorList>
    </citation>
    <scope>NUCLEOTIDE SEQUENCE</scope>
    <source>
        <strain evidence="1">HSMRA1968</strain>
        <tissue evidence="1">Whole embryos</tissue>
    </source>
</reference>
<dbReference type="GO" id="GO:0005783">
    <property type="term" value="C:endoplasmic reticulum"/>
    <property type="evidence" value="ECO:0007669"/>
    <property type="project" value="TreeGrafter"/>
</dbReference>
<evidence type="ECO:0000313" key="2">
    <source>
        <dbReference type="Proteomes" id="UP001151699"/>
    </source>
</evidence>
<dbReference type="PANTHER" id="PTHR19316:SF18">
    <property type="entry name" value="HSP70-BINDING PROTEIN 1"/>
    <property type="match status" value="1"/>
</dbReference>
<dbReference type="InterPro" id="IPR016024">
    <property type="entry name" value="ARM-type_fold"/>
</dbReference>
<organism evidence="1 2">
    <name type="scientific">Pseudolycoriella hygida</name>
    <dbReference type="NCBI Taxonomy" id="35572"/>
    <lineage>
        <taxon>Eukaryota</taxon>
        <taxon>Metazoa</taxon>
        <taxon>Ecdysozoa</taxon>
        <taxon>Arthropoda</taxon>
        <taxon>Hexapoda</taxon>
        <taxon>Insecta</taxon>
        <taxon>Pterygota</taxon>
        <taxon>Neoptera</taxon>
        <taxon>Endopterygota</taxon>
        <taxon>Diptera</taxon>
        <taxon>Nematocera</taxon>
        <taxon>Sciaroidea</taxon>
        <taxon>Sciaridae</taxon>
        <taxon>Pseudolycoriella</taxon>
    </lineage>
</organism>
<dbReference type="InterPro" id="IPR050693">
    <property type="entry name" value="Hsp70_NEF-Inhibitors"/>
</dbReference>
<dbReference type="SUPFAM" id="SSF48371">
    <property type="entry name" value="ARM repeat"/>
    <property type="match status" value="1"/>
</dbReference>
<sequence>MVDNNPNDGRRRPHNLMGLLNFALESTKNEDAPNKSCFEEMEPERKKFLEEALKSMSVDIIAEMQRICGILMSSDASDDEKLDAMCELEIGAKALYGISGIIRSYEPATAHFIDIGGLECLLSCLSCGVPKICTQAMFMLNAMITDHPMV</sequence>
<gene>
    <name evidence="1" type="ORF">Bhyg_03094</name>
</gene>